<accession>A0A151X2Z2</accession>
<reference evidence="1 2" key="1">
    <citation type="submission" date="2015-09" db="EMBL/GenBank/DDBJ databases">
        <title>Trachymyrmex zeteki WGS genome.</title>
        <authorList>
            <person name="Nygaard S."/>
            <person name="Hu H."/>
            <person name="Boomsma J."/>
            <person name="Zhang G."/>
        </authorList>
    </citation>
    <scope>NUCLEOTIDE SEQUENCE [LARGE SCALE GENOMIC DNA]</scope>
    <source>
        <strain evidence="1">Tzet28-1</strain>
        <tissue evidence="1">Whole body</tissue>
    </source>
</reference>
<dbReference type="AlphaFoldDB" id="A0A151X2Z2"/>
<proteinExistence type="predicted"/>
<dbReference type="GO" id="GO:0006366">
    <property type="term" value="P:transcription by RNA polymerase II"/>
    <property type="evidence" value="ECO:0007669"/>
    <property type="project" value="InterPro"/>
</dbReference>
<dbReference type="Pfam" id="PF15497">
    <property type="entry name" value="SNAPC5"/>
    <property type="match status" value="1"/>
</dbReference>
<sequence>MSKEARISPYEMAQYRERLRSQKEFLTDILSKIEKQILALQVERLHLRNTLLGSEYSGQEILPERDASIKDNCVKIEPIADDSKNLTEQLDLSVAPSINNFEEETEDDDEFIC</sequence>
<evidence type="ECO:0000313" key="2">
    <source>
        <dbReference type="Proteomes" id="UP000075809"/>
    </source>
</evidence>
<gene>
    <name evidence="1" type="ORF">ALC60_06494</name>
</gene>
<keyword evidence="2" id="KW-1185">Reference proteome</keyword>
<dbReference type="GO" id="GO:0006384">
    <property type="term" value="P:transcription initiation at RNA polymerase III promoter"/>
    <property type="evidence" value="ECO:0007669"/>
    <property type="project" value="InterPro"/>
</dbReference>
<dbReference type="KEGG" id="mzt:108723514"/>
<organism evidence="1 2">
    <name type="scientific">Mycetomoellerius zeteki</name>
    <dbReference type="NCBI Taxonomy" id="64791"/>
    <lineage>
        <taxon>Eukaryota</taxon>
        <taxon>Metazoa</taxon>
        <taxon>Ecdysozoa</taxon>
        <taxon>Arthropoda</taxon>
        <taxon>Hexapoda</taxon>
        <taxon>Insecta</taxon>
        <taxon>Pterygota</taxon>
        <taxon>Neoptera</taxon>
        <taxon>Endopterygota</taxon>
        <taxon>Hymenoptera</taxon>
        <taxon>Apocrita</taxon>
        <taxon>Aculeata</taxon>
        <taxon>Formicoidea</taxon>
        <taxon>Formicidae</taxon>
        <taxon>Myrmicinae</taxon>
        <taxon>Mycetomoellerius</taxon>
    </lineage>
</organism>
<dbReference type="InterPro" id="IPR029138">
    <property type="entry name" value="SNAPC5"/>
</dbReference>
<dbReference type="EMBL" id="KQ982578">
    <property type="protein sequence ID" value="KYQ54578.1"/>
    <property type="molecule type" value="Genomic_DNA"/>
</dbReference>
<dbReference type="Proteomes" id="UP000075809">
    <property type="component" value="Unassembled WGS sequence"/>
</dbReference>
<dbReference type="GO" id="GO:0005634">
    <property type="term" value="C:nucleus"/>
    <property type="evidence" value="ECO:0007669"/>
    <property type="project" value="InterPro"/>
</dbReference>
<evidence type="ECO:0000313" key="1">
    <source>
        <dbReference type="EMBL" id="KYQ54578.1"/>
    </source>
</evidence>
<dbReference type="OrthoDB" id="7697860at2759"/>
<protein>
    <submittedName>
        <fullName evidence="1">Uncharacterized protein</fullName>
    </submittedName>
</protein>
<name>A0A151X2Z2_9HYME</name>